<evidence type="ECO:0000256" key="2">
    <source>
        <dbReference type="ARBA" id="ARBA00023067"/>
    </source>
</evidence>
<dbReference type="Pfam" id="PF00216">
    <property type="entry name" value="Bac_DNA_binding"/>
    <property type="match status" value="1"/>
</dbReference>
<dbReference type="GO" id="GO:0030261">
    <property type="term" value="P:chromosome condensation"/>
    <property type="evidence" value="ECO:0007669"/>
    <property type="project" value="UniProtKB-KW"/>
</dbReference>
<keyword evidence="2" id="KW-0226">DNA condensation</keyword>
<keyword evidence="6" id="KW-1185">Reference proteome</keyword>
<dbReference type="KEGG" id="cex:CSE_00740"/>
<reference evidence="5 6" key="1">
    <citation type="submission" date="2011-01" db="EMBL/GenBank/DDBJ databases">
        <title>Whole genome sequence of Caldisericum exile AZM16c01.</title>
        <authorList>
            <person name="Narita-Yamada S."/>
            <person name="Kawakoshi A."/>
            <person name="Nakamura S."/>
            <person name="Sasagawa M."/>
            <person name="Fukada J."/>
            <person name="Sekine M."/>
            <person name="Kato Y."/>
            <person name="Fukai R."/>
            <person name="Sasaki K."/>
            <person name="Hanamaki A."/>
            <person name="Narita H."/>
            <person name="Konno Y."/>
            <person name="Mori K."/>
            <person name="Yamazaki S."/>
            <person name="Suzuki K."/>
            <person name="Fujita N."/>
        </authorList>
    </citation>
    <scope>NUCLEOTIDE SEQUENCE [LARGE SCALE GENOMIC DNA]</scope>
    <source>
        <strain evidence="6">DSM 21853 / NBRC 104410 / AZM16c01</strain>
    </source>
</reference>
<evidence type="ECO:0000256" key="1">
    <source>
        <dbReference type="ARBA" id="ARBA00010529"/>
    </source>
</evidence>
<dbReference type="PANTHER" id="PTHR33175">
    <property type="entry name" value="DNA-BINDING PROTEIN HU"/>
    <property type="match status" value="1"/>
</dbReference>
<dbReference type="PRINTS" id="PR01727">
    <property type="entry name" value="DNABINDINGHU"/>
</dbReference>
<dbReference type="RefSeq" id="WP_014452610.1">
    <property type="nucleotide sequence ID" value="NC_017096.1"/>
</dbReference>
<dbReference type="PANTHER" id="PTHR33175:SF3">
    <property type="entry name" value="DNA-BINDING PROTEIN HU-BETA"/>
    <property type="match status" value="1"/>
</dbReference>
<dbReference type="GO" id="GO:0005829">
    <property type="term" value="C:cytosol"/>
    <property type="evidence" value="ECO:0007669"/>
    <property type="project" value="TreeGrafter"/>
</dbReference>
<evidence type="ECO:0000256" key="3">
    <source>
        <dbReference type="ARBA" id="ARBA00023125"/>
    </source>
</evidence>
<sequence>MAEALRKGDKVHLFNDLGTFEMRERKQRNAINPRTGERIIIPAKIVPHFKIGRRLKEAVKKGKPSIEEEIQDQEDFWL</sequence>
<protein>
    <submittedName>
        <fullName evidence="5">DNA-binding protein</fullName>
    </submittedName>
</protein>
<evidence type="ECO:0000256" key="4">
    <source>
        <dbReference type="RuleBase" id="RU003939"/>
    </source>
</evidence>
<dbReference type="EMBL" id="AP012051">
    <property type="protein sequence ID" value="BAL80200.1"/>
    <property type="molecule type" value="Genomic_DNA"/>
</dbReference>
<proteinExistence type="inferred from homology"/>
<dbReference type="GO" id="GO:0030527">
    <property type="term" value="F:structural constituent of chromatin"/>
    <property type="evidence" value="ECO:0007669"/>
    <property type="project" value="InterPro"/>
</dbReference>
<dbReference type="SMART" id="SM00411">
    <property type="entry name" value="BHL"/>
    <property type="match status" value="1"/>
</dbReference>
<evidence type="ECO:0000313" key="5">
    <source>
        <dbReference type="EMBL" id="BAL80200.1"/>
    </source>
</evidence>
<organism evidence="5 6">
    <name type="scientific">Caldisericum exile (strain DSM 21853 / NBRC 104410 / AZM16c01)</name>
    <dbReference type="NCBI Taxonomy" id="511051"/>
    <lineage>
        <taxon>Bacteria</taxon>
        <taxon>Pseudomonadati</taxon>
        <taxon>Caldisericota/Cryosericota group</taxon>
        <taxon>Caldisericota</taxon>
        <taxon>Caldisericia</taxon>
        <taxon>Caldisericales</taxon>
        <taxon>Caldisericaceae</taxon>
        <taxon>Caldisericum</taxon>
    </lineage>
</organism>
<dbReference type="Proteomes" id="UP000004793">
    <property type="component" value="Chromosome"/>
</dbReference>
<keyword evidence="3 5" id="KW-0238">DNA-binding</keyword>
<dbReference type="InterPro" id="IPR010992">
    <property type="entry name" value="IHF-like_DNA-bd_dom_sf"/>
</dbReference>
<dbReference type="AlphaFoldDB" id="A0A7U6GD93"/>
<accession>A0A7U6GD93</accession>
<dbReference type="Gene3D" id="4.10.520.10">
    <property type="entry name" value="IHF-like DNA-binding proteins"/>
    <property type="match status" value="1"/>
</dbReference>
<name>A0A7U6GD93_CALEA</name>
<dbReference type="SUPFAM" id="SSF47729">
    <property type="entry name" value="IHF-like DNA-binding proteins"/>
    <property type="match status" value="1"/>
</dbReference>
<evidence type="ECO:0000313" key="6">
    <source>
        <dbReference type="Proteomes" id="UP000004793"/>
    </source>
</evidence>
<dbReference type="InterPro" id="IPR000119">
    <property type="entry name" value="Hist_DNA-bd"/>
</dbReference>
<dbReference type="GO" id="GO:0003677">
    <property type="term" value="F:DNA binding"/>
    <property type="evidence" value="ECO:0007669"/>
    <property type="project" value="UniProtKB-KW"/>
</dbReference>
<comment type="similarity">
    <text evidence="1 4">Belongs to the bacterial histone-like protein family.</text>
</comment>
<gene>
    <name evidence="5" type="ordered locus">CSE_00740</name>
</gene>